<evidence type="ECO:0000256" key="9">
    <source>
        <dbReference type="SAM" id="SignalP"/>
    </source>
</evidence>
<dbReference type="PANTHER" id="PTHR30625:SF3">
    <property type="entry name" value="TOL-PAL SYSTEM PROTEIN TOLQ"/>
    <property type="match status" value="1"/>
</dbReference>
<evidence type="ECO:0000256" key="2">
    <source>
        <dbReference type="ARBA" id="ARBA00022475"/>
    </source>
</evidence>
<gene>
    <name evidence="11" type="ORF">HHL09_06260</name>
</gene>
<comment type="subcellular location">
    <subcellularLocation>
        <location evidence="1">Cell membrane</location>
        <topology evidence="1">Multi-pass membrane protein</topology>
    </subcellularLocation>
    <subcellularLocation>
        <location evidence="6">Membrane</location>
        <topology evidence="6">Multi-pass membrane protein</topology>
    </subcellularLocation>
</comment>
<keyword evidence="12" id="KW-1185">Reference proteome</keyword>
<dbReference type="EMBL" id="CP051774">
    <property type="protein sequence ID" value="QJE95399.1"/>
    <property type="molecule type" value="Genomic_DNA"/>
</dbReference>
<feature type="transmembrane region" description="Helical" evidence="8">
    <location>
        <begin position="281"/>
        <end position="300"/>
    </location>
</feature>
<evidence type="ECO:0000259" key="10">
    <source>
        <dbReference type="Pfam" id="PF01618"/>
    </source>
</evidence>
<name>A0A858RG40_9BACT</name>
<keyword evidence="4 8" id="KW-1133">Transmembrane helix</keyword>
<evidence type="ECO:0000256" key="6">
    <source>
        <dbReference type="RuleBase" id="RU004057"/>
    </source>
</evidence>
<keyword evidence="7" id="KW-0175">Coiled coil</keyword>
<dbReference type="RefSeq" id="WP_169453713.1">
    <property type="nucleotide sequence ID" value="NZ_CP051774.1"/>
</dbReference>
<keyword evidence="5 8" id="KW-0472">Membrane</keyword>
<dbReference type="Pfam" id="PF01618">
    <property type="entry name" value="MotA_ExbB"/>
    <property type="match status" value="1"/>
</dbReference>
<dbReference type="PANTHER" id="PTHR30625">
    <property type="entry name" value="PROTEIN TOLQ"/>
    <property type="match status" value="1"/>
</dbReference>
<evidence type="ECO:0000256" key="8">
    <source>
        <dbReference type="SAM" id="Phobius"/>
    </source>
</evidence>
<proteinExistence type="inferred from homology"/>
<organism evidence="11 12">
    <name type="scientific">Luteolibacter luteus</name>
    <dbReference type="NCBI Taxonomy" id="2728835"/>
    <lineage>
        <taxon>Bacteria</taxon>
        <taxon>Pseudomonadati</taxon>
        <taxon>Verrucomicrobiota</taxon>
        <taxon>Verrucomicrobiia</taxon>
        <taxon>Verrucomicrobiales</taxon>
        <taxon>Verrucomicrobiaceae</taxon>
        <taxon>Luteolibacter</taxon>
    </lineage>
</organism>
<feature type="transmembrane region" description="Helical" evidence="8">
    <location>
        <begin position="410"/>
        <end position="438"/>
    </location>
</feature>
<dbReference type="GO" id="GO:0005886">
    <property type="term" value="C:plasma membrane"/>
    <property type="evidence" value="ECO:0007669"/>
    <property type="project" value="UniProtKB-SubCell"/>
</dbReference>
<evidence type="ECO:0000313" key="12">
    <source>
        <dbReference type="Proteomes" id="UP000501812"/>
    </source>
</evidence>
<evidence type="ECO:0000256" key="4">
    <source>
        <dbReference type="ARBA" id="ARBA00022989"/>
    </source>
</evidence>
<dbReference type="InterPro" id="IPR050790">
    <property type="entry name" value="ExbB/TolQ_transport"/>
</dbReference>
<accession>A0A858RG40</accession>
<sequence>MTPRFSIAALIGIASLIPAFAASTVESARDSIKKAAEELQSTQKEYSDLRLGLYREVNKLDDEVLALSKELRTLERDEELRTSKIRSLEREVETRKADFTYASGVLNQYAKAIVTRLHPAEAQLYKQAIEGHDQKATASTDDPKTEVSERFEILELGLKRLAEVAGGHRFEGKALGRGGQAIAGTLLLAGPSVFFASTDKSFEGVASAADTGANLPAIVPLAETNGTIGKAIESGEGNVPFDATNGRAIEQALKNPEGSHSGAMEHVALFGDIAKNMMFDGWIAIGICILMITVGWTVAARKFIYLNSIQKGTQEFLRQWNLLSSDLTAIDHADAGSVKSFGGNADPATQALVQKSPLYQIYHIGSEEIRHRLEQDRIHKKGLSGRSIQAIRAALDAGLVRVNHKLTDGLIYLTISIAGGPYVGLLGTVVGVMITFAIISKVGEVDVNAIAPGIASALLATVAGLIVAIPALFVYSYLNSRIKNIVGEMQVFIDEFVAKMAEFYQGSDNPNAAAIAAAGEKH</sequence>
<dbReference type="Proteomes" id="UP000501812">
    <property type="component" value="Chromosome"/>
</dbReference>
<comment type="similarity">
    <text evidence="6">Belongs to the exbB/tolQ family.</text>
</comment>
<keyword evidence="3 8" id="KW-0812">Transmembrane</keyword>
<dbReference type="AlphaFoldDB" id="A0A858RG40"/>
<evidence type="ECO:0000256" key="7">
    <source>
        <dbReference type="SAM" id="Coils"/>
    </source>
</evidence>
<protein>
    <recommendedName>
        <fullName evidence="10">MotA/TolQ/ExbB proton channel domain-containing protein</fullName>
    </recommendedName>
</protein>
<keyword evidence="6" id="KW-0813">Transport</keyword>
<evidence type="ECO:0000313" key="11">
    <source>
        <dbReference type="EMBL" id="QJE95399.1"/>
    </source>
</evidence>
<feature type="chain" id="PRO_5032592880" description="MotA/TolQ/ExbB proton channel domain-containing protein" evidence="9">
    <location>
        <begin position="22"/>
        <end position="522"/>
    </location>
</feature>
<keyword evidence="6" id="KW-0653">Protein transport</keyword>
<evidence type="ECO:0000256" key="3">
    <source>
        <dbReference type="ARBA" id="ARBA00022692"/>
    </source>
</evidence>
<dbReference type="KEGG" id="luo:HHL09_06260"/>
<keyword evidence="9" id="KW-0732">Signal</keyword>
<dbReference type="InterPro" id="IPR002898">
    <property type="entry name" value="MotA_ExbB_proton_chnl"/>
</dbReference>
<feature type="transmembrane region" description="Helical" evidence="8">
    <location>
        <begin position="450"/>
        <end position="475"/>
    </location>
</feature>
<feature type="coiled-coil region" evidence="7">
    <location>
        <begin position="25"/>
        <end position="91"/>
    </location>
</feature>
<evidence type="ECO:0000256" key="5">
    <source>
        <dbReference type="ARBA" id="ARBA00023136"/>
    </source>
</evidence>
<feature type="signal peptide" evidence="9">
    <location>
        <begin position="1"/>
        <end position="21"/>
    </location>
</feature>
<keyword evidence="2" id="KW-1003">Cell membrane</keyword>
<feature type="domain" description="MotA/TolQ/ExbB proton channel" evidence="10">
    <location>
        <begin position="374"/>
        <end position="490"/>
    </location>
</feature>
<evidence type="ECO:0000256" key="1">
    <source>
        <dbReference type="ARBA" id="ARBA00004651"/>
    </source>
</evidence>
<dbReference type="GO" id="GO:0017038">
    <property type="term" value="P:protein import"/>
    <property type="evidence" value="ECO:0007669"/>
    <property type="project" value="TreeGrafter"/>
</dbReference>
<reference evidence="11 12" key="1">
    <citation type="submission" date="2020-04" db="EMBL/GenBank/DDBJ databases">
        <title>Luteolibacter sp. G-1-1-1 isolated from soil.</title>
        <authorList>
            <person name="Dahal R.H."/>
        </authorList>
    </citation>
    <scope>NUCLEOTIDE SEQUENCE [LARGE SCALE GENOMIC DNA]</scope>
    <source>
        <strain evidence="11 12">G-1-1-1</strain>
    </source>
</reference>